<feature type="domain" description="AMP-binding enzyme C-terminal" evidence="4">
    <location>
        <begin position="476"/>
        <end position="552"/>
    </location>
</feature>
<dbReference type="SUPFAM" id="SSF56801">
    <property type="entry name" value="Acetyl-CoA synthetase-like"/>
    <property type="match status" value="1"/>
</dbReference>
<dbReference type="PANTHER" id="PTHR43201">
    <property type="entry name" value="ACYL-COA SYNTHETASE"/>
    <property type="match status" value="1"/>
</dbReference>
<dbReference type="InterPro" id="IPR025110">
    <property type="entry name" value="AMP-bd_C"/>
</dbReference>
<dbReference type="InterPro" id="IPR042099">
    <property type="entry name" value="ANL_N_sf"/>
</dbReference>
<keyword evidence="6" id="KW-1185">Reference proteome</keyword>
<evidence type="ECO:0000256" key="1">
    <source>
        <dbReference type="ARBA" id="ARBA00006432"/>
    </source>
</evidence>
<evidence type="ECO:0000256" key="2">
    <source>
        <dbReference type="ARBA" id="ARBA00022598"/>
    </source>
</evidence>
<dbReference type="EMBL" id="JBHTEE010000001">
    <property type="protein sequence ID" value="MFC7601250.1"/>
    <property type="molecule type" value="Genomic_DNA"/>
</dbReference>
<comment type="similarity">
    <text evidence="1">Belongs to the ATP-dependent AMP-binding enzyme family.</text>
</comment>
<evidence type="ECO:0000313" key="6">
    <source>
        <dbReference type="Proteomes" id="UP001596514"/>
    </source>
</evidence>
<feature type="domain" description="AMP-dependent synthetase/ligase" evidence="3">
    <location>
        <begin position="32"/>
        <end position="424"/>
    </location>
</feature>
<evidence type="ECO:0000259" key="3">
    <source>
        <dbReference type="Pfam" id="PF00501"/>
    </source>
</evidence>
<organism evidence="5 6">
    <name type="scientific">Streptosporangium amethystogenes subsp. fukuiense</name>
    <dbReference type="NCBI Taxonomy" id="698418"/>
    <lineage>
        <taxon>Bacteria</taxon>
        <taxon>Bacillati</taxon>
        <taxon>Actinomycetota</taxon>
        <taxon>Actinomycetes</taxon>
        <taxon>Streptosporangiales</taxon>
        <taxon>Streptosporangiaceae</taxon>
        <taxon>Streptosporangium</taxon>
    </lineage>
</organism>
<name>A0ABW2SYF6_9ACTN</name>
<sequence>MTPRRLHPPSRVDHYTRSGLWTDDTVDALLRGQVAARPDALAVVDAPNKAELTGGRPRRLTWRELDAEVDRVAAVLLERGLRHGDVLAVQIPNTVELCVTFFAAFRIGVVVTPFPVQYREYELSQLLRLAGARAFVTATRVGDRPNAEIVRDMAADLDGLHTVAAWGDGVADGLVPLEEARGDADALAAYLAELTVDPGECLTICWTSGTEATPKGVPRCHHDWLATARVCAAAPKLTDDDIVLNPFPMVNMAGIAGVLLPWLISGCTLVQHQPFDLPVFLGQIAAEKVTYTLVPPALLTMLLQRKEVLAATDISSLTRVGSGSAPLPPSMVQGWQEQYGIAVINFFGSNEGVAMLSDPVSIPDPVERARFFPRPGLPGVDYPSPVLAGTRTRLVDVATREEITELGRPGELLMRGPTVFSAYLAGTATRESVDEDGWLHTGDVFELAGDAGQYLRYVDRAKDVIIRGGMNIAPAEIESLLAGHPKVADVACVGYPDAVLGEKACVFVVPRPGKQVTLEELVDYLKERRIASYKLPERLEVAESLPRNPVGKLLKRDLRSVWETA</sequence>
<dbReference type="Gene3D" id="3.40.50.12780">
    <property type="entry name" value="N-terminal domain of ligase-like"/>
    <property type="match status" value="1"/>
</dbReference>
<dbReference type="InterPro" id="IPR045851">
    <property type="entry name" value="AMP-bd_C_sf"/>
</dbReference>
<gene>
    <name evidence="5" type="ORF">ACFQVD_14200</name>
</gene>
<dbReference type="RefSeq" id="WP_343969059.1">
    <property type="nucleotide sequence ID" value="NZ_BAAAGK010000069.1"/>
</dbReference>
<dbReference type="PANTHER" id="PTHR43201:SF5">
    <property type="entry name" value="MEDIUM-CHAIN ACYL-COA LIGASE ACSF2, MITOCHONDRIAL"/>
    <property type="match status" value="1"/>
</dbReference>
<accession>A0ABW2SYF6</accession>
<evidence type="ECO:0000259" key="4">
    <source>
        <dbReference type="Pfam" id="PF13193"/>
    </source>
</evidence>
<proteinExistence type="inferred from homology"/>
<dbReference type="Proteomes" id="UP001596514">
    <property type="component" value="Unassembled WGS sequence"/>
</dbReference>
<comment type="caution">
    <text evidence="5">The sequence shown here is derived from an EMBL/GenBank/DDBJ whole genome shotgun (WGS) entry which is preliminary data.</text>
</comment>
<keyword evidence="2" id="KW-0436">Ligase</keyword>
<dbReference type="CDD" id="cd04433">
    <property type="entry name" value="AFD_class_I"/>
    <property type="match status" value="1"/>
</dbReference>
<dbReference type="Pfam" id="PF00501">
    <property type="entry name" value="AMP-binding"/>
    <property type="match status" value="1"/>
</dbReference>
<reference evidence="6" key="1">
    <citation type="journal article" date="2019" name="Int. J. Syst. Evol. Microbiol.">
        <title>The Global Catalogue of Microorganisms (GCM) 10K type strain sequencing project: providing services to taxonomists for standard genome sequencing and annotation.</title>
        <authorList>
            <consortium name="The Broad Institute Genomics Platform"/>
            <consortium name="The Broad Institute Genome Sequencing Center for Infectious Disease"/>
            <person name="Wu L."/>
            <person name="Ma J."/>
        </authorList>
    </citation>
    <scope>NUCLEOTIDE SEQUENCE [LARGE SCALE GENOMIC DNA]</scope>
    <source>
        <strain evidence="6">JCM 10083</strain>
    </source>
</reference>
<protein>
    <submittedName>
        <fullName evidence="5">Class I adenylate-forming enzyme family protein</fullName>
    </submittedName>
</protein>
<dbReference type="Gene3D" id="3.30.300.30">
    <property type="match status" value="1"/>
</dbReference>
<dbReference type="Pfam" id="PF13193">
    <property type="entry name" value="AMP-binding_C"/>
    <property type="match status" value="1"/>
</dbReference>
<evidence type="ECO:0000313" key="5">
    <source>
        <dbReference type="EMBL" id="MFC7601250.1"/>
    </source>
</evidence>
<dbReference type="InterPro" id="IPR000873">
    <property type="entry name" value="AMP-dep_synth/lig_dom"/>
</dbReference>